<feature type="compositionally biased region" description="Basic residues" evidence="1">
    <location>
        <begin position="1"/>
        <end position="11"/>
    </location>
</feature>
<accession>A0A6H5HWB1</accession>
<name>A0A6H5HWB1_9HEMI</name>
<gene>
    <name evidence="2" type="ORF">NTEN_LOCUS24427</name>
</gene>
<keyword evidence="3" id="KW-1185">Reference proteome</keyword>
<organism evidence="2 3">
    <name type="scientific">Nesidiocoris tenuis</name>
    <dbReference type="NCBI Taxonomy" id="355587"/>
    <lineage>
        <taxon>Eukaryota</taxon>
        <taxon>Metazoa</taxon>
        <taxon>Ecdysozoa</taxon>
        <taxon>Arthropoda</taxon>
        <taxon>Hexapoda</taxon>
        <taxon>Insecta</taxon>
        <taxon>Pterygota</taxon>
        <taxon>Neoptera</taxon>
        <taxon>Paraneoptera</taxon>
        <taxon>Hemiptera</taxon>
        <taxon>Heteroptera</taxon>
        <taxon>Panheteroptera</taxon>
        <taxon>Cimicomorpha</taxon>
        <taxon>Miridae</taxon>
        <taxon>Dicyphina</taxon>
        <taxon>Nesidiocoris</taxon>
    </lineage>
</organism>
<dbReference type="Proteomes" id="UP000479000">
    <property type="component" value="Unassembled WGS sequence"/>
</dbReference>
<feature type="region of interest" description="Disordered" evidence="1">
    <location>
        <begin position="71"/>
        <end position="107"/>
    </location>
</feature>
<reference evidence="2 3" key="1">
    <citation type="submission" date="2020-02" db="EMBL/GenBank/DDBJ databases">
        <authorList>
            <person name="Ferguson B K."/>
        </authorList>
    </citation>
    <scope>NUCLEOTIDE SEQUENCE [LARGE SCALE GENOMIC DNA]</scope>
</reference>
<dbReference type="EMBL" id="CADCXU010036021">
    <property type="protein sequence ID" value="CAB0020899.1"/>
    <property type="molecule type" value="Genomic_DNA"/>
</dbReference>
<sequence>MSSVRLVRRGGRPTCHVRSPPGGKAREAIVIPSAPARGAAAAFPLPSTTAPSSPGYLHLQFHRRHRVLHIASPPPSPPSFILTPTRRTAAPTPPLPTTPQATNCALE</sequence>
<evidence type="ECO:0000313" key="3">
    <source>
        <dbReference type="Proteomes" id="UP000479000"/>
    </source>
</evidence>
<feature type="region of interest" description="Disordered" evidence="1">
    <location>
        <begin position="1"/>
        <end position="24"/>
    </location>
</feature>
<dbReference type="AlphaFoldDB" id="A0A6H5HWB1"/>
<proteinExistence type="predicted"/>
<protein>
    <submittedName>
        <fullName evidence="2">Uncharacterized protein</fullName>
    </submittedName>
</protein>
<evidence type="ECO:0000313" key="2">
    <source>
        <dbReference type="EMBL" id="CAB0020899.1"/>
    </source>
</evidence>
<evidence type="ECO:0000256" key="1">
    <source>
        <dbReference type="SAM" id="MobiDB-lite"/>
    </source>
</evidence>